<name>A0A430Q1P3_SCHBO</name>
<evidence type="ECO:0000259" key="1">
    <source>
        <dbReference type="Pfam" id="PF16687"/>
    </source>
</evidence>
<dbReference type="STRING" id="6184.A0A430Q1P3"/>
<dbReference type="PANTHER" id="PTHR21583:SF8">
    <property type="entry name" value="PROTEIN ELYS"/>
    <property type="match status" value="1"/>
</dbReference>
<comment type="caution">
    <text evidence="2">The sequence shown here is derived from an EMBL/GenBank/DDBJ whole genome shotgun (WGS) entry which is preliminary data.</text>
</comment>
<accession>A0A430Q1P3</accession>
<evidence type="ECO:0000313" key="2">
    <source>
        <dbReference type="EMBL" id="RTG81605.1"/>
    </source>
</evidence>
<keyword evidence="3" id="KW-1185">Reference proteome</keyword>
<organism evidence="2 3">
    <name type="scientific">Schistosoma bovis</name>
    <name type="common">Blood fluke</name>
    <dbReference type="NCBI Taxonomy" id="6184"/>
    <lineage>
        <taxon>Eukaryota</taxon>
        <taxon>Metazoa</taxon>
        <taxon>Spiralia</taxon>
        <taxon>Lophotrochozoa</taxon>
        <taxon>Platyhelminthes</taxon>
        <taxon>Trematoda</taxon>
        <taxon>Digenea</taxon>
        <taxon>Strigeidida</taxon>
        <taxon>Schistosomatoidea</taxon>
        <taxon>Schistosomatidae</taxon>
        <taxon>Schistosoma</taxon>
    </lineage>
</organism>
<dbReference type="InterPro" id="IPR032040">
    <property type="entry name" value="ELYS-bb"/>
</dbReference>
<protein>
    <recommendedName>
        <fullName evidence="1">ELYS beta-propeller domain-containing protein</fullName>
    </recommendedName>
</protein>
<feature type="domain" description="ELYS beta-propeller" evidence="1">
    <location>
        <begin position="268"/>
        <end position="399"/>
    </location>
</feature>
<dbReference type="AlphaFoldDB" id="A0A430Q1P3"/>
<dbReference type="Pfam" id="PF16687">
    <property type="entry name" value="ELYS-bb"/>
    <property type="match status" value="1"/>
</dbReference>
<evidence type="ECO:0000313" key="3">
    <source>
        <dbReference type="Proteomes" id="UP000290809"/>
    </source>
</evidence>
<dbReference type="InterPro" id="IPR052620">
    <property type="entry name" value="ELYS/MEL-28_NucAsmblyFactor"/>
</dbReference>
<dbReference type="Proteomes" id="UP000290809">
    <property type="component" value="Unassembled WGS sequence"/>
</dbReference>
<proteinExistence type="predicted"/>
<dbReference type="PANTHER" id="PTHR21583">
    <property type="entry name" value="ELYS PROTEIN"/>
    <property type="match status" value="1"/>
</dbReference>
<dbReference type="EMBL" id="QMKO01003265">
    <property type="protein sequence ID" value="RTG81605.1"/>
    <property type="molecule type" value="Genomic_DNA"/>
</dbReference>
<feature type="non-terminal residue" evidence="2">
    <location>
        <position position="875"/>
    </location>
</feature>
<gene>
    <name evidence="2" type="ORF">DC041_0002178</name>
</gene>
<sequence length="875" mass="101754">MQPTYLEPLGSVNFSKFKTDTSLRNTTQIVFSSSSATVCLYDIHKLDCFRDSPNWSHQFTWIPILDLKYLLDNVSDSPDDLYNWHISKVMFVNTSTTARQSLAAVLVNINQNRSLVCFFRSLSTAKCNITILVNGALTSLEWLPLIDIGYMCLTHTRDDLLNDIPETSIAVERSHCLNCFSCKQPISQSSNDNIEHSLVYLDASVLRWNDFTYKSVSGKTLSSIPSAGVYVSALSYIPQLQGLAVGFSFGGWQLWSLDRLNMDPTVKLFQLSYRRRYELFSNKHKEFNFYYQDLIGIAERLSTTLSGDKIDDNKPQYTSRLLSVQSLHAPGDFIMDNNNYHHPNNNNNNSNAVISHSIGMIRLIAFIWKFSESVIRIGLFDLDRWYHAQMPTYIRSDDTFVSTFDALIPNQKVHLLHTYLIESSLMSFWSRIVQRESNLIQYCQSYPILINSTINSTNNHHHHHHHHYKRLRPIPEIFLRPSSLSFHCLIFWTNDISYNNNNILNFSMTQQHRHRTTTTNTTHQYYDCIYHLSRIMFVSYQEECLIELNQFIKKSSLNYKKFNIIQWLSNAWKYGLLESPGLDQFDDDEEFMNLLNYTQNTTLIKNKYTTDNTTTNINDYGIHLTLGDYYDQSIIDSLNKLLYNLTTEQFNSNTIVDNDHDHNDDDDDDCISSKRHCKYRRIDQSVNSSLYSKGIKTLKKKYQYSLDPCWVLLANCLLEHGCINNLENLSPLGQDSPINLNFKYSWIWLRFCRLKSRFDKLTSVLFMPKSSNEVESVLSNSTDHSHSRIPDLLELGCTINQIQLLATLAKHWFIGKNHNSIMNSRRQFHLSTKLSLISRQHPIEFSIKTYLSYAKLVMFLFRLGLLPQANERFND</sequence>
<reference evidence="2 3" key="1">
    <citation type="journal article" date="2019" name="PLoS Pathog.">
        <title>Genome sequence of the bovine parasite Schistosoma bovis Tanzania.</title>
        <authorList>
            <person name="Oey H."/>
            <person name="Zakrzewski M."/>
            <person name="Gobert G."/>
            <person name="Gravermann K."/>
            <person name="Stoye J."/>
            <person name="Jones M."/>
            <person name="Mcmanus D."/>
            <person name="Krause L."/>
        </authorList>
    </citation>
    <scope>NUCLEOTIDE SEQUENCE [LARGE SCALE GENOMIC DNA]</scope>
    <source>
        <strain evidence="2 3">TAN1997</strain>
    </source>
</reference>